<sequence length="89" mass="10193">MPVKEVFHNKTASLSSNDLLSHQAAKVVRSIQFSCIAFNAHHRDIEGLVASGCMSNYIAGDLRKRNNVFPVAYFTPLRRLLLFPKHYFW</sequence>
<comment type="caution">
    <text evidence="1">The sequence shown here is derived from an EMBL/GenBank/DDBJ whole genome shotgun (WGS) entry which is preliminary data.</text>
</comment>
<evidence type="ECO:0000313" key="2">
    <source>
        <dbReference type="Proteomes" id="UP000192276"/>
    </source>
</evidence>
<reference evidence="2" key="1">
    <citation type="submission" date="2016-04" db="EMBL/GenBank/DDBJ databases">
        <authorList>
            <person name="Chen L."/>
            <person name="Zhuang W."/>
            <person name="Wang G."/>
        </authorList>
    </citation>
    <scope>NUCLEOTIDE SEQUENCE [LARGE SCALE GENOMIC DNA]</scope>
    <source>
        <strain evidence="2">208</strain>
    </source>
</reference>
<accession>A0A1V9FCP0</accession>
<protein>
    <submittedName>
        <fullName evidence="1">Uncharacterized protein</fullName>
    </submittedName>
</protein>
<dbReference type="EMBL" id="LWBP01000204">
    <property type="protein sequence ID" value="OQP56150.1"/>
    <property type="molecule type" value="Genomic_DNA"/>
</dbReference>
<evidence type="ECO:0000313" key="1">
    <source>
        <dbReference type="EMBL" id="OQP56150.1"/>
    </source>
</evidence>
<dbReference type="Proteomes" id="UP000192276">
    <property type="component" value="Unassembled WGS sequence"/>
</dbReference>
<keyword evidence="2" id="KW-1185">Reference proteome</keyword>
<name>A0A1V9FCP0_9BACT</name>
<gene>
    <name evidence="1" type="ORF">A4R26_26950</name>
</gene>
<proteinExistence type="predicted"/>
<organism evidence="1 2">
    <name type="scientific">Niastella populi</name>
    <dbReference type="NCBI Taxonomy" id="550983"/>
    <lineage>
        <taxon>Bacteria</taxon>
        <taxon>Pseudomonadati</taxon>
        <taxon>Bacteroidota</taxon>
        <taxon>Chitinophagia</taxon>
        <taxon>Chitinophagales</taxon>
        <taxon>Chitinophagaceae</taxon>
        <taxon>Niastella</taxon>
    </lineage>
</organism>
<dbReference type="AlphaFoldDB" id="A0A1V9FCP0"/>